<sequence length="216" mass="24623">MIKTLSPIKTDSRVKLFLLFTLILVLLSSFLLLYLNSTFLVTAIIDGDTLRLDDGRRIRLLSVDAPDESLCMGNKAKEMLENLTLNKRISLKSALIDDYGRTVANIYVFRKLISLELVEKGFARFTSGKNPEFDKLKKAHEYAKTHQVGIYSPLCRQKKAIDDCDIKGNIRKGVKTYYTQNCRAYSQVIIDKSYGDLWFCTEREAQDLGFQKAANC</sequence>
<protein>
    <recommendedName>
        <fullName evidence="4">TNase-like domain-containing protein</fullName>
    </recommendedName>
</protein>
<keyword evidence="2" id="KW-0255">Endonuclease</keyword>
<evidence type="ECO:0000256" key="3">
    <source>
        <dbReference type="ARBA" id="ARBA00022801"/>
    </source>
</evidence>
<dbReference type="SUPFAM" id="SSF50199">
    <property type="entry name" value="Staphylococcal nuclease"/>
    <property type="match status" value="1"/>
</dbReference>
<name>A0A1F5Z6E5_9BACT</name>
<dbReference type="InterPro" id="IPR035437">
    <property type="entry name" value="SNase_OB-fold_sf"/>
</dbReference>
<proteinExistence type="predicted"/>
<dbReference type="GO" id="GO:0004519">
    <property type="term" value="F:endonuclease activity"/>
    <property type="evidence" value="ECO:0007669"/>
    <property type="project" value="UniProtKB-KW"/>
</dbReference>
<accession>A0A1F5Z6E5</accession>
<dbReference type="Gene3D" id="2.40.50.90">
    <property type="match status" value="1"/>
</dbReference>
<keyword evidence="1" id="KW-0540">Nuclease</keyword>
<dbReference type="Proteomes" id="UP000177354">
    <property type="component" value="Unassembled WGS sequence"/>
</dbReference>
<evidence type="ECO:0000313" key="5">
    <source>
        <dbReference type="EMBL" id="OGG07945.1"/>
    </source>
</evidence>
<dbReference type="GO" id="GO:0016787">
    <property type="term" value="F:hydrolase activity"/>
    <property type="evidence" value="ECO:0007669"/>
    <property type="project" value="UniProtKB-KW"/>
</dbReference>
<dbReference type="InterPro" id="IPR016071">
    <property type="entry name" value="Staphylococal_nuclease_OB-fold"/>
</dbReference>
<comment type="caution">
    <text evidence="5">The sequence shown here is derived from an EMBL/GenBank/DDBJ whole genome shotgun (WGS) entry which is preliminary data.</text>
</comment>
<gene>
    <name evidence="5" type="ORF">A2777_00145</name>
</gene>
<evidence type="ECO:0000313" key="6">
    <source>
        <dbReference type="Proteomes" id="UP000177354"/>
    </source>
</evidence>
<dbReference type="Pfam" id="PF00565">
    <property type="entry name" value="SNase"/>
    <property type="match status" value="1"/>
</dbReference>
<feature type="domain" description="TNase-like" evidence="4">
    <location>
        <begin position="35"/>
        <end position="153"/>
    </location>
</feature>
<reference evidence="5 6" key="1">
    <citation type="journal article" date="2016" name="Nat. Commun.">
        <title>Thousands of microbial genomes shed light on interconnected biogeochemical processes in an aquifer system.</title>
        <authorList>
            <person name="Anantharaman K."/>
            <person name="Brown C.T."/>
            <person name="Hug L.A."/>
            <person name="Sharon I."/>
            <person name="Castelle C.J."/>
            <person name="Probst A.J."/>
            <person name="Thomas B.C."/>
            <person name="Singh A."/>
            <person name="Wilkins M.J."/>
            <person name="Karaoz U."/>
            <person name="Brodie E.L."/>
            <person name="Williams K.H."/>
            <person name="Hubbard S.S."/>
            <person name="Banfield J.F."/>
        </authorList>
    </citation>
    <scope>NUCLEOTIDE SEQUENCE [LARGE SCALE GENOMIC DNA]</scope>
</reference>
<evidence type="ECO:0000256" key="1">
    <source>
        <dbReference type="ARBA" id="ARBA00022722"/>
    </source>
</evidence>
<evidence type="ECO:0000256" key="2">
    <source>
        <dbReference type="ARBA" id="ARBA00022759"/>
    </source>
</evidence>
<keyword evidence="3" id="KW-0378">Hydrolase</keyword>
<dbReference type="AlphaFoldDB" id="A0A1F5Z6E5"/>
<dbReference type="PANTHER" id="PTHR12302">
    <property type="entry name" value="EBNA2 BINDING PROTEIN P100"/>
    <property type="match status" value="1"/>
</dbReference>
<organism evidence="5 6">
    <name type="scientific">Candidatus Gottesmanbacteria bacterium RIFCSPHIGHO2_01_FULL_40_15</name>
    <dbReference type="NCBI Taxonomy" id="1798376"/>
    <lineage>
        <taxon>Bacteria</taxon>
        <taxon>Candidatus Gottesmaniibacteriota</taxon>
    </lineage>
</organism>
<dbReference type="EMBL" id="MFJF01000006">
    <property type="protein sequence ID" value="OGG07945.1"/>
    <property type="molecule type" value="Genomic_DNA"/>
</dbReference>
<dbReference type="SMART" id="SM00318">
    <property type="entry name" value="SNc"/>
    <property type="match status" value="1"/>
</dbReference>
<evidence type="ECO:0000259" key="4">
    <source>
        <dbReference type="PROSITE" id="PS50830"/>
    </source>
</evidence>
<dbReference type="PROSITE" id="PS50830">
    <property type="entry name" value="TNASE_3"/>
    <property type="match status" value="1"/>
</dbReference>
<dbReference type="PANTHER" id="PTHR12302:SF3">
    <property type="entry name" value="SERINE_THREONINE-PROTEIN KINASE 31"/>
    <property type="match status" value="1"/>
</dbReference>